<dbReference type="Proteomes" id="UP000248975">
    <property type="component" value="Unassembled WGS sequence"/>
</dbReference>
<proteinExistence type="predicted"/>
<feature type="transmembrane region" description="Helical" evidence="5">
    <location>
        <begin position="275"/>
        <end position="291"/>
    </location>
</feature>
<feature type="transmembrane region" description="Helical" evidence="5">
    <location>
        <begin position="102"/>
        <end position="120"/>
    </location>
</feature>
<evidence type="ECO:0000256" key="4">
    <source>
        <dbReference type="ARBA" id="ARBA00023136"/>
    </source>
</evidence>
<feature type="transmembrane region" description="Helical" evidence="5">
    <location>
        <begin position="70"/>
        <end position="90"/>
    </location>
</feature>
<evidence type="ECO:0000313" key="7">
    <source>
        <dbReference type="EMBL" id="PZR00954.1"/>
    </source>
</evidence>
<dbReference type="AlphaFoldDB" id="A0A2W5UCD0"/>
<feature type="transmembrane region" description="Helical" evidence="5">
    <location>
        <begin position="12"/>
        <end position="32"/>
    </location>
</feature>
<organism evidence="7 8">
    <name type="scientific">Cereibacter sphaeroides</name>
    <name type="common">Rhodobacter sphaeroides</name>
    <dbReference type="NCBI Taxonomy" id="1063"/>
    <lineage>
        <taxon>Bacteria</taxon>
        <taxon>Pseudomonadati</taxon>
        <taxon>Pseudomonadota</taxon>
        <taxon>Alphaproteobacteria</taxon>
        <taxon>Rhodobacterales</taxon>
        <taxon>Paracoccaceae</taxon>
        <taxon>Cereibacter</taxon>
    </lineage>
</organism>
<comment type="caution">
    <text evidence="7">The sequence shown here is derived from an EMBL/GenBank/DDBJ whole genome shotgun (WGS) entry which is preliminary data.</text>
</comment>
<feature type="transmembrane region" description="Helical" evidence="5">
    <location>
        <begin position="38"/>
        <end position="58"/>
    </location>
</feature>
<keyword evidence="2 5" id="KW-0812">Transmembrane</keyword>
<dbReference type="Pfam" id="PF00892">
    <property type="entry name" value="EamA"/>
    <property type="match status" value="2"/>
</dbReference>
<feature type="transmembrane region" description="Helical" evidence="5">
    <location>
        <begin position="217"/>
        <end position="238"/>
    </location>
</feature>
<dbReference type="PANTHER" id="PTHR32322">
    <property type="entry name" value="INNER MEMBRANE TRANSPORTER"/>
    <property type="match status" value="1"/>
</dbReference>
<sequence>MRQPRSIPPRAWFELFLIAVIWGASFLSIRVALDEMGVFTIVALRVLGGGAILWAYVLARGLNVPRDGRIWFAFLVMGILNNVLPFSLIAWGQLTIPSGTTAILNAATALFGVLLAAVALPDEGLTSRKLTGVVLGLAGVAVVMGQDALSALDLTSVSQLALLAAALSYALAAVWARKRLSGLPPQVAAAGMLTTSTLIMLPIALAVDGQPDAQHSVAVWAAIGYLAIFSTAIAYLLFYRVLAMAGAGNVSLCTLMATPFAILLGALVLDEALPSHAYAGFALIAAGLLVIDGRLLPRRKEAA</sequence>
<feature type="domain" description="EamA" evidence="6">
    <location>
        <begin position="15"/>
        <end position="144"/>
    </location>
</feature>
<dbReference type="InterPro" id="IPR050638">
    <property type="entry name" value="AA-Vitamin_Transporters"/>
</dbReference>
<evidence type="ECO:0000256" key="5">
    <source>
        <dbReference type="SAM" id="Phobius"/>
    </source>
</evidence>
<feature type="transmembrane region" description="Helical" evidence="5">
    <location>
        <begin position="157"/>
        <end position="175"/>
    </location>
</feature>
<feature type="transmembrane region" description="Helical" evidence="5">
    <location>
        <begin position="250"/>
        <end position="269"/>
    </location>
</feature>
<dbReference type="InterPro" id="IPR037185">
    <property type="entry name" value="EmrE-like"/>
</dbReference>
<dbReference type="PANTHER" id="PTHR32322:SF9">
    <property type="entry name" value="AMINO-ACID METABOLITE EFFLUX PUMP-RELATED"/>
    <property type="match status" value="1"/>
</dbReference>
<dbReference type="GO" id="GO:0016020">
    <property type="term" value="C:membrane"/>
    <property type="evidence" value="ECO:0007669"/>
    <property type="project" value="UniProtKB-SubCell"/>
</dbReference>
<protein>
    <submittedName>
        <fullName evidence="7">EamA family transporter</fullName>
    </submittedName>
</protein>
<comment type="subcellular location">
    <subcellularLocation>
        <location evidence="1">Membrane</location>
        <topology evidence="1">Multi-pass membrane protein</topology>
    </subcellularLocation>
</comment>
<dbReference type="InterPro" id="IPR000620">
    <property type="entry name" value="EamA_dom"/>
</dbReference>
<evidence type="ECO:0000256" key="1">
    <source>
        <dbReference type="ARBA" id="ARBA00004141"/>
    </source>
</evidence>
<accession>A0A2W5UCD0</accession>
<evidence type="ECO:0000256" key="3">
    <source>
        <dbReference type="ARBA" id="ARBA00022989"/>
    </source>
</evidence>
<name>A0A2W5UCD0_CERSP</name>
<keyword evidence="3 5" id="KW-1133">Transmembrane helix</keyword>
<evidence type="ECO:0000313" key="8">
    <source>
        <dbReference type="Proteomes" id="UP000248975"/>
    </source>
</evidence>
<evidence type="ECO:0000256" key="2">
    <source>
        <dbReference type="ARBA" id="ARBA00022692"/>
    </source>
</evidence>
<reference evidence="7 8" key="1">
    <citation type="submission" date="2017-08" db="EMBL/GenBank/DDBJ databases">
        <title>Infants hospitalized years apart are colonized by the same room-sourced microbial strains.</title>
        <authorList>
            <person name="Brooks B."/>
            <person name="Olm M.R."/>
            <person name="Firek B.A."/>
            <person name="Baker R."/>
            <person name="Thomas B.C."/>
            <person name="Morowitz M.J."/>
            <person name="Banfield J.F."/>
        </authorList>
    </citation>
    <scope>NUCLEOTIDE SEQUENCE [LARGE SCALE GENOMIC DNA]</scope>
    <source>
        <strain evidence="7">S2_003_000_R2_11</strain>
    </source>
</reference>
<feature type="transmembrane region" description="Helical" evidence="5">
    <location>
        <begin position="132"/>
        <end position="151"/>
    </location>
</feature>
<gene>
    <name evidence="7" type="ORF">DI533_03165</name>
</gene>
<dbReference type="SUPFAM" id="SSF103481">
    <property type="entry name" value="Multidrug resistance efflux transporter EmrE"/>
    <property type="match status" value="2"/>
</dbReference>
<dbReference type="EMBL" id="QFQS01000001">
    <property type="protein sequence ID" value="PZR00954.1"/>
    <property type="molecule type" value="Genomic_DNA"/>
</dbReference>
<feature type="domain" description="EamA" evidence="6">
    <location>
        <begin position="160"/>
        <end position="291"/>
    </location>
</feature>
<feature type="transmembrane region" description="Helical" evidence="5">
    <location>
        <begin position="187"/>
        <end position="205"/>
    </location>
</feature>
<keyword evidence="4 5" id="KW-0472">Membrane</keyword>
<evidence type="ECO:0000259" key="6">
    <source>
        <dbReference type="Pfam" id="PF00892"/>
    </source>
</evidence>